<feature type="transmembrane region" description="Helical" evidence="12">
    <location>
        <begin position="70"/>
        <end position="87"/>
    </location>
</feature>
<keyword evidence="4" id="KW-0050">Antiport</keyword>
<dbReference type="EMBL" id="FXAT01000010">
    <property type="protein sequence ID" value="SMG57926.1"/>
    <property type="molecule type" value="Genomic_DNA"/>
</dbReference>
<evidence type="ECO:0000256" key="9">
    <source>
        <dbReference type="ARBA" id="ARBA00023065"/>
    </source>
</evidence>
<feature type="domain" description="Cation/H+ exchanger transmembrane" evidence="13">
    <location>
        <begin position="14"/>
        <end position="406"/>
    </location>
</feature>
<keyword evidence="6 12" id="KW-0812">Transmembrane</keyword>
<comment type="subcellular location">
    <subcellularLocation>
        <location evidence="1">Cell membrane</location>
        <topology evidence="1">Multi-pass membrane protein</topology>
    </subcellularLocation>
</comment>
<keyword evidence="8" id="KW-0915">Sodium</keyword>
<feature type="transmembrane region" description="Helical" evidence="12">
    <location>
        <begin position="294"/>
        <end position="312"/>
    </location>
</feature>
<feature type="transmembrane region" description="Helical" evidence="12">
    <location>
        <begin position="203"/>
        <end position="224"/>
    </location>
</feature>
<evidence type="ECO:0000256" key="5">
    <source>
        <dbReference type="ARBA" id="ARBA00022475"/>
    </source>
</evidence>
<feature type="transmembrane region" description="Helical" evidence="12">
    <location>
        <begin position="127"/>
        <end position="150"/>
    </location>
</feature>
<evidence type="ECO:0000256" key="1">
    <source>
        <dbReference type="ARBA" id="ARBA00004651"/>
    </source>
</evidence>
<keyword evidence="9" id="KW-0406">Ion transport</keyword>
<accession>A0A1X7LVK5</accession>
<dbReference type="GO" id="GO:0015386">
    <property type="term" value="F:potassium:proton antiporter activity"/>
    <property type="evidence" value="ECO:0007669"/>
    <property type="project" value="TreeGrafter"/>
</dbReference>
<dbReference type="Proteomes" id="UP000193228">
    <property type="component" value="Unassembled WGS sequence"/>
</dbReference>
<dbReference type="AlphaFoldDB" id="A0A1X7LVK5"/>
<dbReference type="PANTHER" id="PTHR10110:SF195">
    <property type="entry name" value="NA(+)_H(+) ANTIPORTER NHAS2"/>
    <property type="match status" value="1"/>
</dbReference>
<dbReference type="PANTHER" id="PTHR10110">
    <property type="entry name" value="SODIUM/HYDROGEN EXCHANGER"/>
    <property type="match status" value="1"/>
</dbReference>
<reference evidence="15" key="1">
    <citation type="submission" date="2017-04" db="EMBL/GenBank/DDBJ databases">
        <authorList>
            <person name="Varghese N."/>
            <person name="Submissions S."/>
        </authorList>
    </citation>
    <scope>NUCLEOTIDE SEQUENCE [LARGE SCALE GENOMIC DNA]</scope>
    <source>
        <strain evidence="15">LMG 29540</strain>
    </source>
</reference>
<keyword evidence="3" id="KW-0813">Transport</keyword>
<dbReference type="InterPro" id="IPR018422">
    <property type="entry name" value="Cation/H_exchanger_CPA1"/>
</dbReference>
<feature type="transmembrane region" description="Helical" evidence="12">
    <location>
        <begin position="31"/>
        <end position="50"/>
    </location>
</feature>
<feature type="transmembrane region" description="Helical" evidence="12">
    <location>
        <begin position="99"/>
        <end position="121"/>
    </location>
</feature>
<dbReference type="OrthoDB" id="9809206at2"/>
<dbReference type="Pfam" id="PF00999">
    <property type="entry name" value="Na_H_Exchanger"/>
    <property type="match status" value="1"/>
</dbReference>
<dbReference type="GO" id="GO:0051453">
    <property type="term" value="P:regulation of intracellular pH"/>
    <property type="evidence" value="ECO:0007669"/>
    <property type="project" value="TreeGrafter"/>
</dbReference>
<protein>
    <submittedName>
        <fullName evidence="14">Sodium/proton antiporter, CPA1 family</fullName>
    </submittedName>
</protein>
<dbReference type="GO" id="GO:0098719">
    <property type="term" value="P:sodium ion import across plasma membrane"/>
    <property type="evidence" value="ECO:0007669"/>
    <property type="project" value="TreeGrafter"/>
</dbReference>
<evidence type="ECO:0000256" key="12">
    <source>
        <dbReference type="SAM" id="Phobius"/>
    </source>
</evidence>
<evidence type="ECO:0000256" key="2">
    <source>
        <dbReference type="ARBA" id="ARBA00007367"/>
    </source>
</evidence>
<feature type="transmembrane region" description="Helical" evidence="12">
    <location>
        <begin position="6"/>
        <end position="24"/>
    </location>
</feature>
<organism evidence="14 15">
    <name type="scientific">Paraburkholderia susongensis</name>
    <dbReference type="NCBI Taxonomy" id="1515439"/>
    <lineage>
        <taxon>Bacteria</taxon>
        <taxon>Pseudomonadati</taxon>
        <taxon>Pseudomonadota</taxon>
        <taxon>Betaproteobacteria</taxon>
        <taxon>Burkholderiales</taxon>
        <taxon>Burkholderiaceae</taxon>
        <taxon>Paraburkholderia</taxon>
    </lineage>
</organism>
<dbReference type="STRING" id="1515439.SAMN06265784_110126"/>
<keyword evidence="7 12" id="KW-1133">Transmembrane helix</keyword>
<keyword evidence="11" id="KW-0739">Sodium transport</keyword>
<sequence>MTIFQITGALFTIVALFGVVNYRLIRLPDTLGITAVGLVVCLAISALGFVYPGMAIAARKIVSQVDFSDIVFHGLLSILLFAGALHVDLSRMRTQRFTVLLLATIGVVISTAVVGLGFFYVTQQLGHQVSLLWCLTFGALISPTDPIAVLSVLKRAGASESLETKITGESLFNDGTAVVTFATLVGLATGANEFSASAIAIDLLREVAGALAFGVVLGFAASLLLRGIDSYPVEILITLALATGGYSLAEVLHVSAPLAVVIMGLVIGNHGALTSMSAKTREHLFNFWELLDELLNLILFGLIGLEIIALSLQLRIVWLGLAAIPVVLFARAVSVAIPLLALQNFRRLNRHSTLVLTWGGLRGGISIALALSLPEFEGREMLIGATYLVVVFSLLIQATTLGPLIRRLNR</sequence>
<proteinExistence type="inferred from homology"/>
<dbReference type="GO" id="GO:0005886">
    <property type="term" value="C:plasma membrane"/>
    <property type="evidence" value="ECO:0007669"/>
    <property type="project" value="UniProtKB-SubCell"/>
</dbReference>
<evidence type="ECO:0000259" key="13">
    <source>
        <dbReference type="Pfam" id="PF00999"/>
    </source>
</evidence>
<evidence type="ECO:0000313" key="14">
    <source>
        <dbReference type="EMBL" id="SMG57926.1"/>
    </source>
</evidence>
<keyword evidence="5" id="KW-1003">Cell membrane</keyword>
<evidence type="ECO:0000256" key="3">
    <source>
        <dbReference type="ARBA" id="ARBA00022448"/>
    </source>
</evidence>
<feature type="transmembrane region" description="Helical" evidence="12">
    <location>
        <begin position="354"/>
        <end position="373"/>
    </location>
</feature>
<dbReference type="InterPro" id="IPR006153">
    <property type="entry name" value="Cation/H_exchanger_TM"/>
</dbReference>
<gene>
    <name evidence="14" type="ORF">SAMN06265784_110126</name>
</gene>
<feature type="transmembrane region" description="Helical" evidence="12">
    <location>
        <begin position="171"/>
        <end position="191"/>
    </location>
</feature>
<dbReference type="Gene3D" id="6.10.140.1330">
    <property type="match status" value="1"/>
</dbReference>
<dbReference type="RefSeq" id="WP_085488209.1">
    <property type="nucleotide sequence ID" value="NZ_FXAT01000010.1"/>
</dbReference>
<feature type="transmembrane region" description="Helical" evidence="12">
    <location>
        <begin position="231"/>
        <end position="249"/>
    </location>
</feature>
<comment type="similarity">
    <text evidence="2">Belongs to the monovalent cation:proton antiporter 1 (CPA1) transporter (TC 2.A.36) family.</text>
</comment>
<evidence type="ECO:0000256" key="6">
    <source>
        <dbReference type="ARBA" id="ARBA00022692"/>
    </source>
</evidence>
<name>A0A1X7LVK5_9BURK</name>
<evidence type="ECO:0000256" key="11">
    <source>
        <dbReference type="ARBA" id="ARBA00023201"/>
    </source>
</evidence>
<evidence type="ECO:0000256" key="10">
    <source>
        <dbReference type="ARBA" id="ARBA00023136"/>
    </source>
</evidence>
<evidence type="ECO:0000256" key="4">
    <source>
        <dbReference type="ARBA" id="ARBA00022449"/>
    </source>
</evidence>
<feature type="transmembrane region" description="Helical" evidence="12">
    <location>
        <begin position="318"/>
        <end position="342"/>
    </location>
</feature>
<keyword evidence="15" id="KW-1185">Reference proteome</keyword>
<feature type="transmembrane region" description="Helical" evidence="12">
    <location>
        <begin position="255"/>
        <end position="273"/>
    </location>
</feature>
<evidence type="ECO:0000256" key="7">
    <source>
        <dbReference type="ARBA" id="ARBA00022989"/>
    </source>
</evidence>
<dbReference type="GO" id="GO:0015385">
    <property type="term" value="F:sodium:proton antiporter activity"/>
    <property type="evidence" value="ECO:0007669"/>
    <property type="project" value="InterPro"/>
</dbReference>
<evidence type="ECO:0000313" key="15">
    <source>
        <dbReference type="Proteomes" id="UP000193228"/>
    </source>
</evidence>
<evidence type="ECO:0000256" key="8">
    <source>
        <dbReference type="ARBA" id="ARBA00023053"/>
    </source>
</evidence>
<keyword evidence="10 12" id="KW-0472">Membrane</keyword>
<feature type="transmembrane region" description="Helical" evidence="12">
    <location>
        <begin position="385"/>
        <end position="405"/>
    </location>
</feature>